<dbReference type="GO" id="GO:0004671">
    <property type="term" value="F:protein C-terminal S-isoprenylcysteine carboxyl O-methyltransferase activity"/>
    <property type="evidence" value="ECO:0000318"/>
    <property type="project" value="GO_Central"/>
</dbReference>
<evidence type="ECO:0000313" key="13">
    <source>
        <dbReference type="Proteomes" id="UP000006727"/>
    </source>
</evidence>
<evidence type="ECO:0000256" key="4">
    <source>
        <dbReference type="ARBA" id="ARBA00022603"/>
    </source>
</evidence>
<evidence type="ECO:0000256" key="1">
    <source>
        <dbReference type="ARBA" id="ARBA00004141"/>
    </source>
</evidence>
<evidence type="ECO:0000313" key="11">
    <source>
        <dbReference type="EMBL" id="PNR58420.1"/>
    </source>
</evidence>
<organism evidence="11">
    <name type="scientific">Physcomitrium patens</name>
    <name type="common">Spreading-leaved earth moss</name>
    <name type="synonym">Physcomitrella patens</name>
    <dbReference type="NCBI Taxonomy" id="3218"/>
    <lineage>
        <taxon>Eukaryota</taxon>
        <taxon>Viridiplantae</taxon>
        <taxon>Streptophyta</taxon>
        <taxon>Embryophyta</taxon>
        <taxon>Bryophyta</taxon>
        <taxon>Bryophytina</taxon>
        <taxon>Bryopsida</taxon>
        <taxon>Funariidae</taxon>
        <taxon>Funariales</taxon>
        <taxon>Funariaceae</taxon>
        <taxon>Physcomitrium</taxon>
    </lineage>
</organism>
<comment type="caution">
    <text evidence="10">Lacks conserved residue(s) required for the propagation of feature annotation.</text>
</comment>
<keyword evidence="13" id="KW-1185">Reference proteome</keyword>
<dbReference type="Gene3D" id="1.20.120.1630">
    <property type="match status" value="1"/>
</dbReference>
<dbReference type="GO" id="GO:0005789">
    <property type="term" value="C:endoplasmic reticulum membrane"/>
    <property type="evidence" value="ECO:0007669"/>
    <property type="project" value="UniProtKB-SubCell"/>
</dbReference>
<dbReference type="GO" id="GO:0005783">
    <property type="term" value="C:endoplasmic reticulum"/>
    <property type="evidence" value="ECO:0000318"/>
    <property type="project" value="GO_Central"/>
</dbReference>
<keyword evidence="9 10" id="KW-0472">Membrane</keyword>
<dbReference type="Pfam" id="PF04140">
    <property type="entry name" value="ICMT"/>
    <property type="match status" value="1"/>
</dbReference>
<evidence type="ECO:0000256" key="5">
    <source>
        <dbReference type="ARBA" id="ARBA00022679"/>
    </source>
</evidence>
<feature type="transmembrane region" description="Helical" evidence="10">
    <location>
        <begin position="92"/>
        <end position="110"/>
    </location>
</feature>
<reference evidence="12" key="3">
    <citation type="submission" date="2020-12" db="UniProtKB">
        <authorList>
            <consortium name="EnsemblPlants"/>
        </authorList>
    </citation>
    <scope>IDENTIFICATION</scope>
</reference>
<reference evidence="11 13" key="2">
    <citation type="journal article" date="2018" name="Plant J.">
        <title>The Physcomitrella patens chromosome-scale assembly reveals moss genome structure and evolution.</title>
        <authorList>
            <person name="Lang D."/>
            <person name="Ullrich K.K."/>
            <person name="Murat F."/>
            <person name="Fuchs J."/>
            <person name="Jenkins J."/>
            <person name="Haas F.B."/>
            <person name="Piednoel M."/>
            <person name="Gundlach H."/>
            <person name="Van Bel M."/>
            <person name="Meyberg R."/>
            <person name="Vives C."/>
            <person name="Morata J."/>
            <person name="Symeonidi A."/>
            <person name="Hiss M."/>
            <person name="Muchero W."/>
            <person name="Kamisugi Y."/>
            <person name="Saleh O."/>
            <person name="Blanc G."/>
            <person name="Decker E.L."/>
            <person name="van Gessel N."/>
            <person name="Grimwood J."/>
            <person name="Hayes R.D."/>
            <person name="Graham S.W."/>
            <person name="Gunter L.E."/>
            <person name="McDaniel S.F."/>
            <person name="Hoernstein S.N.W."/>
            <person name="Larsson A."/>
            <person name="Li F.W."/>
            <person name="Perroud P.F."/>
            <person name="Phillips J."/>
            <person name="Ranjan P."/>
            <person name="Rokshar D.S."/>
            <person name="Rothfels C.J."/>
            <person name="Schneider L."/>
            <person name="Shu S."/>
            <person name="Stevenson D.W."/>
            <person name="Thummler F."/>
            <person name="Tillich M."/>
            <person name="Villarreal Aguilar J.C."/>
            <person name="Widiez T."/>
            <person name="Wong G.K."/>
            <person name="Wymore A."/>
            <person name="Zhang Y."/>
            <person name="Zimmer A.D."/>
            <person name="Quatrano R.S."/>
            <person name="Mayer K.F.X."/>
            <person name="Goodstein D."/>
            <person name="Casacuberta J.M."/>
            <person name="Vandepoele K."/>
            <person name="Reski R."/>
            <person name="Cuming A.C."/>
            <person name="Tuskan G.A."/>
            <person name="Maumus F."/>
            <person name="Salse J."/>
            <person name="Schmutz J."/>
            <person name="Rensing S.A."/>
        </authorList>
    </citation>
    <scope>NUCLEOTIDE SEQUENCE [LARGE SCALE GENOMIC DNA]</scope>
    <source>
        <strain evidence="12 13">cv. Gransden 2004</strain>
    </source>
</reference>
<dbReference type="PANTHER" id="PTHR12714">
    <property type="entry name" value="PROTEIN-S ISOPRENYLCYSTEINE O-METHYLTRANSFERASE"/>
    <property type="match status" value="1"/>
</dbReference>
<sequence>MSEELLEVTHNLKAQFFWVWIDHVKSYGEKLGDLRNVKLLETICVALEARMGFTPWEQLQWMFGAVVFFHTSEFLLALAYHGRRRVNAASTLISVPYLIALGVSLVEHALESWFAPWLKQQAYLSYTGLAMVVVGDSLRKLAVITANKSFTHDIKVERRQEHKLVTHGIYRFFRHPSYLGFFVWSIGTQVLLVNPICIVGYTLVTWRFFNDRIPYEEYHLRRFFGQDYVDYASRVPSGMPFVK</sequence>
<protein>
    <recommendedName>
        <fullName evidence="3 10">Protein-S-isoprenylcysteine O-methyltransferase</fullName>
        <ecNumber evidence="3 10">2.1.1.100</ecNumber>
    </recommendedName>
</protein>
<gene>
    <name evidence="12" type="primary">LOC112280103</name>
    <name evidence="11" type="ORF">PHYPA_005415</name>
</gene>
<evidence type="ECO:0000256" key="9">
    <source>
        <dbReference type="ARBA" id="ARBA00023136"/>
    </source>
</evidence>
<reference evidence="11 13" key="1">
    <citation type="journal article" date="2008" name="Science">
        <title>The Physcomitrella genome reveals evolutionary insights into the conquest of land by plants.</title>
        <authorList>
            <person name="Rensing S."/>
            <person name="Lang D."/>
            <person name="Zimmer A."/>
            <person name="Terry A."/>
            <person name="Salamov A."/>
            <person name="Shapiro H."/>
            <person name="Nishiyama T."/>
            <person name="Perroud P.-F."/>
            <person name="Lindquist E."/>
            <person name="Kamisugi Y."/>
            <person name="Tanahashi T."/>
            <person name="Sakakibara K."/>
            <person name="Fujita T."/>
            <person name="Oishi K."/>
            <person name="Shin-I T."/>
            <person name="Kuroki Y."/>
            <person name="Toyoda A."/>
            <person name="Suzuki Y."/>
            <person name="Hashimoto A."/>
            <person name="Yamaguchi K."/>
            <person name="Sugano A."/>
            <person name="Kohara Y."/>
            <person name="Fujiyama A."/>
            <person name="Anterola A."/>
            <person name="Aoki S."/>
            <person name="Ashton N."/>
            <person name="Barbazuk W.B."/>
            <person name="Barker E."/>
            <person name="Bennetzen J."/>
            <person name="Bezanilla M."/>
            <person name="Blankenship R."/>
            <person name="Cho S.H."/>
            <person name="Dutcher S."/>
            <person name="Estelle M."/>
            <person name="Fawcett J.A."/>
            <person name="Gundlach H."/>
            <person name="Hanada K."/>
            <person name="Heyl A."/>
            <person name="Hicks K.A."/>
            <person name="Hugh J."/>
            <person name="Lohr M."/>
            <person name="Mayer K."/>
            <person name="Melkozernov A."/>
            <person name="Murata T."/>
            <person name="Nelson D."/>
            <person name="Pils B."/>
            <person name="Prigge M."/>
            <person name="Reiss B."/>
            <person name="Renner T."/>
            <person name="Rombauts S."/>
            <person name="Rushton P."/>
            <person name="Sanderfoot A."/>
            <person name="Schween G."/>
            <person name="Shiu S.-H."/>
            <person name="Stueber K."/>
            <person name="Theodoulou F.L."/>
            <person name="Tu H."/>
            <person name="Van de Peer Y."/>
            <person name="Verrier P.J."/>
            <person name="Waters E."/>
            <person name="Wood A."/>
            <person name="Yang L."/>
            <person name="Cove D."/>
            <person name="Cuming A."/>
            <person name="Hasebe M."/>
            <person name="Lucas S."/>
            <person name="Mishler D.B."/>
            <person name="Reski R."/>
            <person name="Grigoriev I."/>
            <person name="Quatrano R.S."/>
            <person name="Boore J.L."/>
        </authorList>
    </citation>
    <scope>NUCLEOTIDE SEQUENCE [LARGE SCALE GENOMIC DNA]</scope>
    <source>
        <strain evidence="12 13">cv. Gransden 2004</strain>
    </source>
</reference>
<feature type="transmembrane region" description="Helical" evidence="10">
    <location>
        <begin position="181"/>
        <end position="204"/>
    </location>
</feature>
<evidence type="ECO:0000256" key="10">
    <source>
        <dbReference type="RuleBase" id="RU362022"/>
    </source>
</evidence>
<evidence type="ECO:0000256" key="3">
    <source>
        <dbReference type="ARBA" id="ARBA00012151"/>
    </source>
</evidence>
<dbReference type="Gramene" id="Pp3c3_35430V3.1">
    <property type="protein sequence ID" value="Pp3c3_35430V3.1"/>
    <property type="gene ID" value="Pp3c3_35430"/>
</dbReference>
<keyword evidence="8 10" id="KW-1133">Transmembrane helix</keyword>
<dbReference type="InterPro" id="IPR025770">
    <property type="entry name" value="PPMT_MeTrfase"/>
</dbReference>
<dbReference type="InterPro" id="IPR007269">
    <property type="entry name" value="ICMT_MeTrfase"/>
</dbReference>
<dbReference type="PROSITE" id="PS51564">
    <property type="entry name" value="SAM_ICMT"/>
    <property type="match status" value="1"/>
</dbReference>
<dbReference type="GeneID" id="112280103"/>
<dbReference type="Proteomes" id="UP000006727">
    <property type="component" value="Chromosome 3"/>
</dbReference>
<keyword evidence="4 10" id="KW-0489">Methyltransferase</keyword>
<accession>A0A2K1KXE2</accession>
<keyword evidence="10" id="KW-0256">Endoplasmic reticulum</keyword>
<keyword evidence="5" id="KW-0808">Transferase</keyword>
<keyword evidence="7 10" id="KW-0812">Transmembrane</keyword>
<dbReference type="OMA" id="IKREEAY"/>
<proteinExistence type="inferred from homology"/>
<keyword evidence="6 10" id="KW-0949">S-adenosyl-L-methionine</keyword>
<dbReference type="FunCoup" id="A0A2K1KXE2">
    <property type="interactions" value="2501"/>
</dbReference>
<dbReference type="OrthoDB" id="422086at2759"/>
<dbReference type="AlphaFoldDB" id="A0A2K1KXE2"/>
<dbReference type="STRING" id="3218.A0A2K1KXE2"/>
<dbReference type="EnsemblPlants" id="Pp3c3_35430V3.3">
    <property type="protein sequence ID" value="Pp3c3_35430V3.3"/>
    <property type="gene ID" value="Pp3c3_35430"/>
</dbReference>
<evidence type="ECO:0000256" key="8">
    <source>
        <dbReference type="ARBA" id="ARBA00022989"/>
    </source>
</evidence>
<evidence type="ECO:0000256" key="6">
    <source>
        <dbReference type="ARBA" id="ARBA00022691"/>
    </source>
</evidence>
<evidence type="ECO:0000313" key="12">
    <source>
        <dbReference type="EnsemblPlants" id="Pp3c3_35430V3.1"/>
    </source>
</evidence>
<evidence type="ECO:0000256" key="2">
    <source>
        <dbReference type="ARBA" id="ARBA00009140"/>
    </source>
</evidence>
<dbReference type="PANTHER" id="PTHR12714:SF9">
    <property type="entry name" value="PROTEIN-S-ISOPRENYLCYSTEINE O-METHYLTRANSFERASE"/>
    <property type="match status" value="1"/>
</dbReference>
<dbReference type="KEGG" id="ppp:112280103"/>
<dbReference type="RefSeq" id="XP_024370928.1">
    <property type="nucleotide sequence ID" value="XM_024515160.2"/>
</dbReference>
<name>A0A2K1KXE2_PHYPA</name>
<evidence type="ECO:0000256" key="7">
    <source>
        <dbReference type="ARBA" id="ARBA00022692"/>
    </source>
</evidence>
<dbReference type="GO" id="GO:0032259">
    <property type="term" value="P:methylation"/>
    <property type="evidence" value="ECO:0007669"/>
    <property type="project" value="UniProtKB-KW"/>
</dbReference>
<dbReference type="EC" id="2.1.1.100" evidence="3 10"/>
<comment type="cofactor">
    <cofactor evidence="10">
        <name>Zn(2+)</name>
        <dbReference type="ChEBI" id="CHEBI:29105"/>
    </cofactor>
    <text evidence="10">Divalent metal cations. Probably Zn(2+).</text>
</comment>
<dbReference type="PaxDb" id="3218-PP1S112_210V6.2"/>
<dbReference type="EnsemblPlants" id="Pp3c3_35430V3.2">
    <property type="protein sequence ID" value="Pp3c3_35430V3.2"/>
    <property type="gene ID" value="Pp3c3_35430"/>
</dbReference>
<feature type="transmembrane region" description="Helical" evidence="10">
    <location>
        <begin position="61"/>
        <end position="80"/>
    </location>
</feature>
<dbReference type="Gramene" id="Pp3c3_35430V3.3">
    <property type="protein sequence ID" value="Pp3c3_35430V3.3"/>
    <property type="gene ID" value="Pp3c3_35430"/>
</dbReference>
<comment type="catalytic activity">
    <reaction evidence="10">
        <text>[protein]-C-terminal S-[(2E,6E)-farnesyl]-L-cysteine + S-adenosyl-L-methionine = [protein]-C-terminal S-[(2E,6E)-farnesyl]-L-cysteine methyl ester + S-adenosyl-L-homocysteine</text>
        <dbReference type="Rhea" id="RHEA:21672"/>
        <dbReference type="Rhea" id="RHEA-COMP:12125"/>
        <dbReference type="Rhea" id="RHEA-COMP:12126"/>
        <dbReference type="ChEBI" id="CHEBI:57856"/>
        <dbReference type="ChEBI" id="CHEBI:59789"/>
        <dbReference type="ChEBI" id="CHEBI:90510"/>
        <dbReference type="ChEBI" id="CHEBI:90511"/>
        <dbReference type="EC" id="2.1.1.100"/>
    </reaction>
</comment>
<dbReference type="EnsemblPlants" id="Pp3c3_35430V3.1">
    <property type="protein sequence ID" value="Pp3c3_35430V3.1"/>
    <property type="gene ID" value="Pp3c3_35430"/>
</dbReference>
<comment type="subcellular location">
    <subcellularLocation>
        <location evidence="10">Endoplasmic reticulum membrane</location>
        <topology evidence="10">Multi-pass membrane protein</topology>
    </subcellularLocation>
    <subcellularLocation>
        <location evidence="1">Membrane</location>
        <topology evidence="1">Multi-pass membrane protein</topology>
    </subcellularLocation>
</comment>
<comment type="similarity">
    <text evidence="2 10">Belongs to the class VI-like SAM-binding methyltransferase superfamily. Isoprenylcysteine carboxyl methyltransferase family.</text>
</comment>
<dbReference type="EMBL" id="ABEU02000003">
    <property type="protein sequence ID" value="PNR58420.1"/>
    <property type="molecule type" value="Genomic_DNA"/>
</dbReference>
<dbReference type="Gramene" id="Pp3c3_35430V3.2">
    <property type="protein sequence ID" value="Pp3c3_35430V3.2"/>
    <property type="gene ID" value="Pp3c3_35430"/>
</dbReference>